<protein>
    <recommendedName>
        <fullName evidence="2">HTH myb-type domain-containing protein</fullName>
    </recommendedName>
</protein>
<dbReference type="SUPFAM" id="SSF46689">
    <property type="entry name" value="Homeodomain-like"/>
    <property type="match status" value="1"/>
</dbReference>
<accession>A0A3Q0RUJ0</accession>
<reference evidence="3" key="2">
    <citation type="submission" date="2025-09" db="UniProtKB">
        <authorList>
            <consortium name="Ensembl"/>
        </authorList>
    </citation>
    <scope>IDENTIFICATION</scope>
</reference>
<evidence type="ECO:0000313" key="3">
    <source>
        <dbReference type="Ensembl" id="ENSACIP00000012025.1"/>
    </source>
</evidence>
<feature type="region of interest" description="Disordered" evidence="1">
    <location>
        <begin position="1"/>
        <end position="41"/>
    </location>
</feature>
<proteinExistence type="predicted"/>
<dbReference type="AlphaFoldDB" id="A0A3Q0RUJ0"/>
<name>A0A3Q0RUJ0_AMPCI</name>
<dbReference type="Ensembl" id="ENSACIT00000012366.1">
    <property type="protein sequence ID" value="ENSACIP00000012025.1"/>
    <property type="gene ID" value="ENSACIG00000009386.1"/>
</dbReference>
<sequence length="100" mass="11937">LQRSLYSSEDDEEETEMYEHDYDGSLPKAGKRQLGKTRWTREENRTDVQCQHRWQKVLNPELIKGPWTKEEDQRVRTHCTIIVPPEYVNINGRLTCLYSL</sequence>
<keyword evidence="4" id="KW-1185">Reference proteome</keyword>
<dbReference type="Proteomes" id="UP000261340">
    <property type="component" value="Unplaced"/>
</dbReference>
<dbReference type="PROSITE" id="PS51294">
    <property type="entry name" value="HTH_MYB"/>
    <property type="match status" value="1"/>
</dbReference>
<dbReference type="STRING" id="61819.ENSACIP00000012025"/>
<dbReference type="Pfam" id="PF13921">
    <property type="entry name" value="Myb_DNA-bind_6"/>
    <property type="match status" value="1"/>
</dbReference>
<feature type="domain" description="HTH myb-type" evidence="2">
    <location>
        <begin position="44"/>
        <end position="62"/>
    </location>
</feature>
<evidence type="ECO:0000259" key="2">
    <source>
        <dbReference type="PROSITE" id="PS51294"/>
    </source>
</evidence>
<dbReference type="InterPro" id="IPR009057">
    <property type="entry name" value="Homeodomain-like_sf"/>
</dbReference>
<organism evidence="3 4">
    <name type="scientific">Amphilophus citrinellus</name>
    <name type="common">Midas cichlid</name>
    <name type="synonym">Cichlasoma citrinellum</name>
    <dbReference type="NCBI Taxonomy" id="61819"/>
    <lineage>
        <taxon>Eukaryota</taxon>
        <taxon>Metazoa</taxon>
        <taxon>Chordata</taxon>
        <taxon>Craniata</taxon>
        <taxon>Vertebrata</taxon>
        <taxon>Euteleostomi</taxon>
        <taxon>Actinopterygii</taxon>
        <taxon>Neopterygii</taxon>
        <taxon>Teleostei</taxon>
        <taxon>Neoteleostei</taxon>
        <taxon>Acanthomorphata</taxon>
        <taxon>Ovalentaria</taxon>
        <taxon>Cichlomorphae</taxon>
        <taxon>Cichliformes</taxon>
        <taxon>Cichlidae</taxon>
        <taxon>New World cichlids</taxon>
        <taxon>Cichlasomatinae</taxon>
        <taxon>Heroini</taxon>
        <taxon>Amphilophus</taxon>
    </lineage>
</organism>
<evidence type="ECO:0000313" key="4">
    <source>
        <dbReference type="Proteomes" id="UP000261340"/>
    </source>
</evidence>
<evidence type="ECO:0000256" key="1">
    <source>
        <dbReference type="SAM" id="MobiDB-lite"/>
    </source>
</evidence>
<reference evidence="3" key="1">
    <citation type="submission" date="2025-08" db="UniProtKB">
        <authorList>
            <consortium name="Ensembl"/>
        </authorList>
    </citation>
    <scope>IDENTIFICATION</scope>
</reference>
<dbReference type="GeneTree" id="ENSGT00940000156248"/>
<dbReference type="InterPro" id="IPR017930">
    <property type="entry name" value="Myb_dom"/>
</dbReference>